<name>A0A1H8U9N3_9ACTN</name>
<dbReference type="AlphaFoldDB" id="A0A1H8U9N3"/>
<gene>
    <name evidence="2" type="ORF">SAMN05660991_02713</name>
</gene>
<proteinExistence type="predicted"/>
<evidence type="ECO:0000313" key="2">
    <source>
        <dbReference type="EMBL" id="SEO99982.1"/>
    </source>
</evidence>
<reference evidence="3" key="1">
    <citation type="submission" date="2016-10" db="EMBL/GenBank/DDBJ databases">
        <authorList>
            <person name="Varghese N."/>
            <person name="Submissions S."/>
        </authorList>
    </citation>
    <scope>NUCLEOTIDE SEQUENCE [LARGE SCALE GENOMIC DNA]</scope>
    <source>
        <strain evidence="3">DSM 45413</strain>
    </source>
</reference>
<sequence length="475" mass="47748">MRTALLATVVVTSCLAGCGSGADAPDGPGPAGAGPERPGAGDDELVVDALPLDAPVVLDPVPDGLRLEQVGIAPPNTVPQDFEPSRATLYGDPALADTLDGPVLLVGTSSGSAQIGGPGRDVPGEEVDLGGRTGKVVRDADRTWVVLEGNDFVEFVVGRGIDEDDLVAAARGADFASATATLAPDAVPAGLEPLVAGGPPDGPGAGPGEYLSLRGDSAWIAVVAVRADPRLAALWGFWVDDATGTVVRAEPGSVGVLRGTYLGGPAAPGRVWAEDGMVVAAVVTLDGAGEGEALLDQVVENLRVGTAEEFEAMRRLVLDRPPTPDELGCGLDGGFVSGAGGDRRWAFALAPNSLAGLDEWTTCYMEFTNGSGGGGTIYPPPPVGELVVEVNGSTDLGTGTGYTILGGVAPPGTARVTVTTADGRTLEAQLADVGPRPGERVWGAFDARPPLPPGGPPLTVTAYDAAGAVLRSVPG</sequence>
<protein>
    <submittedName>
        <fullName evidence="2">Uncharacterized protein</fullName>
    </submittedName>
</protein>
<feature type="region of interest" description="Disordered" evidence="1">
    <location>
        <begin position="18"/>
        <end position="42"/>
    </location>
</feature>
<dbReference type="EMBL" id="FOEE01000008">
    <property type="protein sequence ID" value="SEO99982.1"/>
    <property type="molecule type" value="Genomic_DNA"/>
</dbReference>
<accession>A0A1H8U9N3</accession>
<keyword evidence="3" id="KW-1185">Reference proteome</keyword>
<dbReference type="Proteomes" id="UP000198960">
    <property type="component" value="Unassembled WGS sequence"/>
</dbReference>
<organism evidence="2 3">
    <name type="scientific">Trujillonella endophytica</name>
    <dbReference type="NCBI Taxonomy" id="673521"/>
    <lineage>
        <taxon>Bacteria</taxon>
        <taxon>Bacillati</taxon>
        <taxon>Actinomycetota</taxon>
        <taxon>Actinomycetes</taxon>
        <taxon>Geodermatophilales</taxon>
        <taxon>Geodermatophilaceae</taxon>
        <taxon>Trujillonella</taxon>
    </lineage>
</organism>
<evidence type="ECO:0000313" key="3">
    <source>
        <dbReference type="Proteomes" id="UP000198960"/>
    </source>
</evidence>
<evidence type="ECO:0000256" key="1">
    <source>
        <dbReference type="SAM" id="MobiDB-lite"/>
    </source>
</evidence>